<sequence length="84" mass="9321">MSGLFDLLVLKTIGSAFTDFVRDTYTALAEVSDRIFSTTVELSFSNWGGWKGGSVPGVHYRALPGWLGGVLRVWQSRNDLRLAR</sequence>
<dbReference type="SUPFAM" id="SSF55620">
    <property type="entry name" value="Tetrahydrobiopterin biosynthesis enzymes-like"/>
    <property type="match status" value="1"/>
</dbReference>
<keyword evidence="8" id="KW-1185">Reference proteome</keyword>
<evidence type="ECO:0000256" key="3">
    <source>
        <dbReference type="ARBA" id="ARBA00012598"/>
    </source>
</evidence>
<dbReference type="InterPro" id="IPR002042">
    <property type="entry name" value="Uricase"/>
</dbReference>
<gene>
    <name evidence="7" type="ORF">Hypma_009936</name>
</gene>
<evidence type="ECO:0000256" key="5">
    <source>
        <dbReference type="ARBA" id="ARBA00023002"/>
    </source>
</evidence>
<comment type="caution">
    <text evidence="7">The sequence shown here is derived from an EMBL/GenBank/DDBJ whole genome shotgun (WGS) entry which is preliminary data.</text>
</comment>
<dbReference type="UniPathway" id="UPA00394">
    <property type="reaction ID" value="UER00650"/>
</dbReference>
<evidence type="ECO:0000256" key="1">
    <source>
        <dbReference type="ARBA" id="ARBA00004831"/>
    </source>
</evidence>
<organism evidence="7 8">
    <name type="scientific">Hypsizygus marmoreus</name>
    <name type="common">White beech mushroom</name>
    <name type="synonym">Agaricus marmoreus</name>
    <dbReference type="NCBI Taxonomy" id="39966"/>
    <lineage>
        <taxon>Eukaryota</taxon>
        <taxon>Fungi</taxon>
        <taxon>Dikarya</taxon>
        <taxon>Basidiomycota</taxon>
        <taxon>Agaricomycotina</taxon>
        <taxon>Agaricomycetes</taxon>
        <taxon>Agaricomycetidae</taxon>
        <taxon>Agaricales</taxon>
        <taxon>Tricholomatineae</taxon>
        <taxon>Lyophyllaceae</taxon>
        <taxon>Hypsizygus</taxon>
    </lineage>
</organism>
<reference evidence="7" key="1">
    <citation type="submission" date="2018-04" db="EMBL/GenBank/DDBJ databases">
        <title>Whole genome sequencing of Hypsizygus marmoreus.</title>
        <authorList>
            <person name="Choi I.-G."/>
            <person name="Min B."/>
            <person name="Kim J.-G."/>
            <person name="Kim S."/>
            <person name="Oh Y.-L."/>
            <person name="Kong W.-S."/>
            <person name="Park H."/>
            <person name="Jeong J."/>
            <person name="Song E.-S."/>
        </authorList>
    </citation>
    <scope>NUCLEOTIDE SEQUENCE [LARGE SCALE GENOMIC DNA]</scope>
    <source>
        <strain evidence="7">51987-8</strain>
    </source>
</reference>
<dbReference type="OrthoDB" id="9992118at2759"/>
<dbReference type="STRING" id="39966.A0A369JLL9"/>
<dbReference type="PANTHER" id="PTHR42874:SF1">
    <property type="entry name" value="URICASE"/>
    <property type="match status" value="1"/>
</dbReference>
<keyword evidence="4" id="KW-0659">Purine metabolism</keyword>
<comment type="pathway">
    <text evidence="1">Purine metabolism; urate degradation; (S)-allantoin from urate: step 1/3.</text>
</comment>
<comment type="similarity">
    <text evidence="2">Belongs to the uricase family.</text>
</comment>
<dbReference type="PRINTS" id="PR00093">
    <property type="entry name" value="URICASE"/>
</dbReference>
<keyword evidence="5" id="KW-0560">Oxidoreductase</keyword>
<name>A0A369JLL9_HYPMA</name>
<evidence type="ECO:0000256" key="2">
    <source>
        <dbReference type="ARBA" id="ARBA00009760"/>
    </source>
</evidence>
<dbReference type="GO" id="GO:0019628">
    <property type="term" value="P:urate catabolic process"/>
    <property type="evidence" value="ECO:0007669"/>
    <property type="project" value="UniProtKB-UniPathway"/>
</dbReference>
<dbReference type="EC" id="1.7.3.3" evidence="3"/>
<protein>
    <recommendedName>
        <fullName evidence="3">factor independent urate hydroxylase</fullName>
        <ecNumber evidence="3">1.7.3.3</ecNumber>
    </recommendedName>
    <alternativeName>
        <fullName evidence="6">Urate oxidase</fullName>
    </alternativeName>
</protein>
<proteinExistence type="inferred from homology"/>
<evidence type="ECO:0000256" key="4">
    <source>
        <dbReference type="ARBA" id="ARBA00022631"/>
    </source>
</evidence>
<dbReference type="Pfam" id="PF01014">
    <property type="entry name" value="Uricase"/>
    <property type="match status" value="1"/>
</dbReference>
<accession>A0A369JLL9</accession>
<dbReference type="Gene3D" id="3.10.270.10">
    <property type="entry name" value="Urate Oxidase"/>
    <property type="match status" value="1"/>
</dbReference>
<dbReference type="PANTHER" id="PTHR42874">
    <property type="entry name" value="URICASE"/>
    <property type="match status" value="1"/>
</dbReference>
<dbReference type="GO" id="GO:0004846">
    <property type="term" value="F:urate oxidase activity"/>
    <property type="evidence" value="ECO:0007669"/>
    <property type="project" value="UniProtKB-EC"/>
</dbReference>
<dbReference type="EMBL" id="LUEZ02000048">
    <property type="protein sequence ID" value="RDB23111.1"/>
    <property type="molecule type" value="Genomic_DNA"/>
</dbReference>
<evidence type="ECO:0000313" key="7">
    <source>
        <dbReference type="EMBL" id="RDB23111.1"/>
    </source>
</evidence>
<evidence type="ECO:0000256" key="6">
    <source>
        <dbReference type="ARBA" id="ARBA00031317"/>
    </source>
</evidence>
<dbReference type="AlphaFoldDB" id="A0A369JLL9"/>
<evidence type="ECO:0000313" key="8">
    <source>
        <dbReference type="Proteomes" id="UP000076154"/>
    </source>
</evidence>
<dbReference type="InParanoid" id="A0A369JLL9"/>
<dbReference type="Proteomes" id="UP000076154">
    <property type="component" value="Unassembled WGS sequence"/>
</dbReference>
<dbReference type="GO" id="GO:0006145">
    <property type="term" value="P:purine nucleobase catabolic process"/>
    <property type="evidence" value="ECO:0007669"/>
    <property type="project" value="TreeGrafter"/>
</dbReference>
<dbReference type="GO" id="GO:0005777">
    <property type="term" value="C:peroxisome"/>
    <property type="evidence" value="ECO:0007669"/>
    <property type="project" value="TreeGrafter"/>
</dbReference>